<protein>
    <submittedName>
        <fullName evidence="3">Uncharacterized protein</fullName>
    </submittedName>
</protein>
<dbReference type="Pfam" id="PF11738">
    <property type="entry name" value="DUF3298"/>
    <property type="match status" value="1"/>
</dbReference>
<dbReference type="STRING" id="686796.SAMN04488104_10396"/>
<feature type="domain" description="Deacetylase PdaC" evidence="2">
    <location>
        <begin position="38"/>
        <end position="138"/>
    </location>
</feature>
<accession>A0A1G6VXF0</accession>
<evidence type="ECO:0000259" key="1">
    <source>
        <dbReference type="Pfam" id="PF11738"/>
    </source>
</evidence>
<dbReference type="Gene3D" id="3.30.565.40">
    <property type="entry name" value="Fervidobacterium nodosum Rt17-B1 like"/>
    <property type="match status" value="1"/>
</dbReference>
<feature type="domain" description="DUF3298" evidence="1">
    <location>
        <begin position="183"/>
        <end position="231"/>
    </location>
</feature>
<evidence type="ECO:0000259" key="2">
    <source>
        <dbReference type="Pfam" id="PF13739"/>
    </source>
</evidence>
<dbReference type="InterPro" id="IPR037126">
    <property type="entry name" value="PdaC/RsiV-like_sf"/>
</dbReference>
<dbReference type="InterPro" id="IPR025303">
    <property type="entry name" value="PdaC"/>
</dbReference>
<organism evidence="3 4">
    <name type="scientific">Algoriphagus faecimaris</name>
    <dbReference type="NCBI Taxonomy" id="686796"/>
    <lineage>
        <taxon>Bacteria</taxon>
        <taxon>Pseudomonadati</taxon>
        <taxon>Bacteroidota</taxon>
        <taxon>Cytophagia</taxon>
        <taxon>Cytophagales</taxon>
        <taxon>Cyclobacteriaceae</taxon>
        <taxon>Algoriphagus</taxon>
    </lineage>
</organism>
<dbReference type="EMBL" id="FNAC01000039">
    <property type="protein sequence ID" value="SDD58214.1"/>
    <property type="molecule type" value="Genomic_DNA"/>
</dbReference>
<evidence type="ECO:0000313" key="4">
    <source>
        <dbReference type="Proteomes" id="UP000199060"/>
    </source>
</evidence>
<dbReference type="InterPro" id="IPR021729">
    <property type="entry name" value="DUF3298"/>
</dbReference>
<gene>
    <name evidence="3" type="ORF">SAMN04488104_10396</name>
</gene>
<keyword evidence="4" id="KW-1185">Reference proteome</keyword>
<reference evidence="4" key="1">
    <citation type="submission" date="2016-10" db="EMBL/GenBank/DDBJ databases">
        <authorList>
            <person name="Varghese N."/>
            <person name="Submissions S."/>
        </authorList>
    </citation>
    <scope>NUCLEOTIDE SEQUENCE [LARGE SCALE GENOMIC DNA]</scope>
    <source>
        <strain evidence="4">DSM 23095</strain>
    </source>
</reference>
<evidence type="ECO:0000313" key="3">
    <source>
        <dbReference type="EMBL" id="SDD58214.1"/>
    </source>
</evidence>
<dbReference type="PROSITE" id="PS51257">
    <property type="entry name" value="PROKAR_LIPOPROTEIN"/>
    <property type="match status" value="1"/>
</dbReference>
<name>A0A1G6VXF0_9BACT</name>
<dbReference type="Pfam" id="PF13739">
    <property type="entry name" value="PdaC"/>
    <property type="match status" value="1"/>
</dbReference>
<dbReference type="OrthoDB" id="594879at2"/>
<dbReference type="AlphaFoldDB" id="A0A1G6VXF0"/>
<sequence length="243" mass="27578">MKYVLYFFALALLSCSKGKNQAIMWDTRQLEAENCVGKECAKVSLSYPIAAGGAQSAVINATIETQLQRYLDSEDISADLEKSVENFLQNYIDFKEEFPDAYGECSLEVEARVSHQSDSLLSVYFEHYVFTGGAHPNSSVYFLNFDPQSGEVIERDQLILNQEELLSMAKDSFRAFHQIPPDQDLKESGQFFLPETGFFLPQAIGFREDSLYLIYIPYEIGPYVMGYTELSFAPEQVRGIVRK</sequence>
<dbReference type="RefSeq" id="WP_087940701.1">
    <property type="nucleotide sequence ID" value="NZ_FNAC01000039.1"/>
</dbReference>
<dbReference type="Proteomes" id="UP000199060">
    <property type="component" value="Unassembled WGS sequence"/>
</dbReference>
<dbReference type="Gene3D" id="3.90.640.20">
    <property type="entry name" value="Heat-shock cognate protein, ATPase"/>
    <property type="match status" value="1"/>
</dbReference>
<proteinExistence type="predicted"/>